<dbReference type="Proteomes" id="UP000265120">
    <property type="component" value="Chromosome 12"/>
</dbReference>
<keyword evidence="1" id="KW-0862">Zinc</keyword>
<dbReference type="RefSeq" id="XP_024916343.1">
    <property type="nucleotide sequence ID" value="XM_025060575.1"/>
</dbReference>
<organism evidence="4 5">
    <name type="scientific">Cynoglossus semilaevis</name>
    <name type="common">Tongue sole</name>
    <dbReference type="NCBI Taxonomy" id="244447"/>
    <lineage>
        <taxon>Eukaryota</taxon>
        <taxon>Metazoa</taxon>
        <taxon>Chordata</taxon>
        <taxon>Craniata</taxon>
        <taxon>Vertebrata</taxon>
        <taxon>Euteleostomi</taxon>
        <taxon>Actinopterygii</taxon>
        <taxon>Neopterygii</taxon>
        <taxon>Teleostei</taxon>
        <taxon>Neoteleostei</taxon>
        <taxon>Acanthomorphata</taxon>
        <taxon>Carangaria</taxon>
        <taxon>Pleuronectiformes</taxon>
        <taxon>Pleuronectoidei</taxon>
        <taxon>Cynoglossidae</taxon>
        <taxon>Cynoglossinae</taxon>
        <taxon>Cynoglossus</taxon>
    </lineage>
</organism>
<dbReference type="AlphaFoldDB" id="A0A3P8VCP3"/>
<reference evidence="4 5" key="1">
    <citation type="journal article" date="2014" name="Nat. Genet.">
        <title>Whole-genome sequence of a flatfish provides insights into ZW sex chromosome evolution and adaptation to a benthic lifestyle.</title>
        <authorList>
            <person name="Chen S."/>
            <person name="Zhang G."/>
            <person name="Shao C."/>
            <person name="Huang Q."/>
            <person name="Liu G."/>
            <person name="Zhang P."/>
            <person name="Song W."/>
            <person name="An N."/>
            <person name="Chalopin D."/>
            <person name="Volff J.N."/>
            <person name="Hong Y."/>
            <person name="Li Q."/>
            <person name="Sha Z."/>
            <person name="Zhou H."/>
            <person name="Xie M."/>
            <person name="Yu Q."/>
            <person name="Liu Y."/>
            <person name="Xiang H."/>
            <person name="Wang N."/>
            <person name="Wu K."/>
            <person name="Yang C."/>
            <person name="Zhou Q."/>
            <person name="Liao X."/>
            <person name="Yang L."/>
            <person name="Hu Q."/>
            <person name="Zhang J."/>
            <person name="Meng L."/>
            <person name="Jin L."/>
            <person name="Tian Y."/>
            <person name="Lian J."/>
            <person name="Yang J."/>
            <person name="Miao G."/>
            <person name="Liu S."/>
            <person name="Liang Z."/>
            <person name="Yan F."/>
            <person name="Li Y."/>
            <person name="Sun B."/>
            <person name="Zhang H."/>
            <person name="Zhang J."/>
            <person name="Zhu Y."/>
            <person name="Du M."/>
            <person name="Zhao Y."/>
            <person name="Schartl M."/>
            <person name="Tang Q."/>
            <person name="Wang J."/>
        </authorList>
    </citation>
    <scope>NUCLEOTIDE SEQUENCE</scope>
</reference>
<reference evidence="4" key="2">
    <citation type="submission" date="2025-08" db="UniProtKB">
        <authorList>
            <consortium name="Ensembl"/>
        </authorList>
    </citation>
    <scope>IDENTIFICATION</scope>
</reference>
<keyword evidence="1" id="KW-0479">Metal-binding</keyword>
<sequence>MIMRAGQNQPAAAREEQQKSEIPFNFTSQIVHLHKDHSLFEVGDVNRHLYLQDLYVCETDAPNPAVSVSQFACHISGCSAVFIALEEYEHHYNSLHRHVCCSCRRSLPSARLLDIHIQEWHDSLFTILAQRQDMYQCLVEGCGEKFRTSQHRKDHLVKIHKYPPDFRFDKPKKDKRAKETTRLQQKDTEMEVTEEVCDSEGVCEVLCDVLCHHPESGESMEMHVSEKEANGMTNHASGTEQSSEPPRPEYFNRVPRTVCFGHGSVRGFRGRRGRRK</sequence>
<protein>
    <submittedName>
        <fullName evidence="4">Zinc finger protein 511</fullName>
    </submittedName>
</protein>
<feature type="region of interest" description="Disordered" evidence="2">
    <location>
        <begin position="231"/>
        <end position="255"/>
    </location>
</feature>
<dbReference type="RefSeq" id="XP_008320233.1">
    <property type="nucleotide sequence ID" value="XM_008322011.3"/>
</dbReference>
<dbReference type="InterPro" id="IPR039258">
    <property type="entry name" value="ZNF511"/>
</dbReference>
<accession>A0A3P8VCP3</accession>
<evidence type="ECO:0000256" key="1">
    <source>
        <dbReference type="PROSITE-ProRule" id="PRU00042"/>
    </source>
</evidence>
<dbReference type="OrthoDB" id="18440at2759"/>
<dbReference type="CTD" id="118472"/>
<evidence type="ECO:0000313" key="5">
    <source>
        <dbReference type="Proteomes" id="UP000265120"/>
    </source>
</evidence>
<evidence type="ECO:0000256" key="2">
    <source>
        <dbReference type="SAM" id="MobiDB-lite"/>
    </source>
</evidence>
<feature type="domain" description="C2H2-type" evidence="3">
    <location>
        <begin position="135"/>
        <end position="160"/>
    </location>
</feature>
<dbReference type="SMART" id="SM00355">
    <property type="entry name" value="ZnF_C2H2"/>
    <property type="match status" value="3"/>
</dbReference>
<dbReference type="Gene3D" id="3.30.160.60">
    <property type="entry name" value="Classic Zinc Finger"/>
    <property type="match status" value="1"/>
</dbReference>
<dbReference type="GeneID" id="103387395"/>
<keyword evidence="1" id="KW-0863">Zinc-finger</keyword>
<dbReference type="InParanoid" id="A0A3P8VCP3"/>
<dbReference type="STRING" id="244447.ENSCSEP00000013093"/>
<keyword evidence="5" id="KW-1185">Reference proteome</keyword>
<dbReference type="OMA" id="LEDYQHH"/>
<name>A0A3P8VCP3_CYNSE</name>
<feature type="region of interest" description="Disordered" evidence="2">
    <location>
        <begin position="168"/>
        <end position="187"/>
    </location>
</feature>
<evidence type="ECO:0000313" key="4">
    <source>
        <dbReference type="Ensembl" id="ENSCSEP00000013093.1"/>
    </source>
</evidence>
<dbReference type="KEGG" id="csem:103387395"/>
<dbReference type="FunCoup" id="A0A3P8VCP3">
    <property type="interactions" value="249"/>
</dbReference>
<proteinExistence type="predicted"/>
<dbReference type="RefSeq" id="XP_016893033.1">
    <property type="nucleotide sequence ID" value="XM_017037544.2"/>
</dbReference>
<dbReference type="GO" id="GO:0008270">
    <property type="term" value="F:zinc ion binding"/>
    <property type="evidence" value="ECO:0007669"/>
    <property type="project" value="UniProtKB-KW"/>
</dbReference>
<dbReference type="PROSITE" id="PS00028">
    <property type="entry name" value="ZINC_FINGER_C2H2_1"/>
    <property type="match status" value="2"/>
</dbReference>
<dbReference type="Ensembl" id="ENSCSET00000013252.1">
    <property type="protein sequence ID" value="ENSCSEP00000013093.1"/>
    <property type="gene ID" value="ENSCSEG00000008464.1"/>
</dbReference>
<dbReference type="GeneTree" id="ENSGT00390000011381"/>
<reference evidence="4" key="3">
    <citation type="submission" date="2025-09" db="UniProtKB">
        <authorList>
            <consortium name="Ensembl"/>
        </authorList>
    </citation>
    <scope>IDENTIFICATION</scope>
</reference>
<dbReference type="InterPro" id="IPR013087">
    <property type="entry name" value="Znf_C2H2_type"/>
</dbReference>
<dbReference type="PANTHER" id="PTHR21354">
    <property type="entry name" value="ZINC FINGER PROTEIN 511"/>
    <property type="match status" value="1"/>
</dbReference>
<evidence type="ECO:0000259" key="3">
    <source>
        <dbReference type="PROSITE" id="PS50157"/>
    </source>
</evidence>
<feature type="compositionally biased region" description="Polar residues" evidence="2">
    <location>
        <begin position="231"/>
        <end position="244"/>
    </location>
</feature>
<dbReference type="PANTHER" id="PTHR21354:SF0">
    <property type="entry name" value="ZINC FINGER PROTEIN 511"/>
    <property type="match status" value="1"/>
</dbReference>
<dbReference type="PROSITE" id="PS50157">
    <property type="entry name" value="ZINC_FINGER_C2H2_2"/>
    <property type="match status" value="1"/>
</dbReference>